<comment type="caution">
    <text evidence="1">The sequence shown here is derived from an EMBL/GenBank/DDBJ whole genome shotgun (WGS) entry which is preliminary data.</text>
</comment>
<accession>A0AA36J4T7</accession>
<proteinExistence type="predicted"/>
<name>A0AA36J4T7_9DINO</name>
<evidence type="ECO:0000313" key="2">
    <source>
        <dbReference type="Proteomes" id="UP001178507"/>
    </source>
</evidence>
<organism evidence="1 2">
    <name type="scientific">Effrenium voratum</name>
    <dbReference type="NCBI Taxonomy" id="2562239"/>
    <lineage>
        <taxon>Eukaryota</taxon>
        <taxon>Sar</taxon>
        <taxon>Alveolata</taxon>
        <taxon>Dinophyceae</taxon>
        <taxon>Suessiales</taxon>
        <taxon>Symbiodiniaceae</taxon>
        <taxon>Effrenium</taxon>
    </lineage>
</organism>
<reference evidence="1" key="1">
    <citation type="submission" date="2023-08" db="EMBL/GenBank/DDBJ databases">
        <authorList>
            <person name="Chen Y."/>
            <person name="Shah S."/>
            <person name="Dougan E. K."/>
            <person name="Thang M."/>
            <person name="Chan C."/>
        </authorList>
    </citation>
    <scope>NUCLEOTIDE SEQUENCE</scope>
</reference>
<protein>
    <submittedName>
        <fullName evidence="1">Uncharacterized protein</fullName>
    </submittedName>
</protein>
<dbReference type="EMBL" id="CAUJNA010003324">
    <property type="protein sequence ID" value="CAJ1399102.1"/>
    <property type="molecule type" value="Genomic_DNA"/>
</dbReference>
<sequence length="91" mass="9373">MQSPGPQVTELAQQRSVSALVARARARTAGTAVPFSSHGLVENSESGRGYTLGREYPTAGSGCMLTSVLAPVGVSLTFCVIVGKSLHLLGK</sequence>
<dbReference type="AlphaFoldDB" id="A0AA36J4T7"/>
<dbReference type="Proteomes" id="UP001178507">
    <property type="component" value="Unassembled WGS sequence"/>
</dbReference>
<evidence type="ECO:0000313" key="1">
    <source>
        <dbReference type="EMBL" id="CAJ1399102.1"/>
    </source>
</evidence>
<keyword evidence="2" id="KW-1185">Reference proteome</keyword>
<gene>
    <name evidence="1" type="ORF">EVOR1521_LOCUS22697</name>
</gene>